<dbReference type="Gene3D" id="3.40.50.300">
    <property type="entry name" value="P-loop containing nucleotide triphosphate hydrolases"/>
    <property type="match status" value="1"/>
</dbReference>
<feature type="domain" description="Disease resistance R13L4/SHOC-2-like LRR" evidence="7">
    <location>
        <begin position="445"/>
        <end position="741"/>
    </location>
</feature>
<dbReference type="InterPro" id="IPR055414">
    <property type="entry name" value="LRR_R13L4/SHOC2-like"/>
</dbReference>
<dbReference type="Pfam" id="PF00931">
    <property type="entry name" value="NB-ARC"/>
    <property type="match status" value="1"/>
</dbReference>
<feature type="domain" description="Disease resistance N-terminal" evidence="6">
    <location>
        <begin position="17"/>
        <end position="99"/>
    </location>
</feature>
<organism evidence="8 9">
    <name type="scientific">Protea cynaroides</name>
    <dbReference type="NCBI Taxonomy" id="273540"/>
    <lineage>
        <taxon>Eukaryota</taxon>
        <taxon>Viridiplantae</taxon>
        <taxon>Streptophyta</taxon>
        <taxon>Embryophyta</taxon>
        <taxon>Tracheophyta</taxon>
        <taxon>Spermatophyta</taxon>
        <taxon>Magnoliopsida</taxon>
        <taxon>Proteales</taxon>
        <taxon>Proteaceae</taxon>
        <taxon>Protea</taxon>
    </lineage>
</organism>
<dbReference type="InterPro" id="IPR002182">
    <property type="entry name" value="NB-ARC"/>
</dbReference>
<dbReference type="GO" id="GO:0051707">
    <property type="term" value="P:response to other organism"/>
    <property type="evidence" value="ECO:0007669"/>
    <property type="project" value="UniProtKB-ARBA"/>
</dbReference>
<evidence type="ECO:0000259" key="6">
    <source>
        <dbReference type="Pfam" id="PF18052"/>
    </source>
</evidence>
<dbReference type="Proteomes" id="UP001141806">
    <property type="component" value="Unassembled WGS sequence"/>
</dbReference>
<feature type="domain" description="NB-ARC" evidence="5">
    <location>
        <begin position="182"/>
        <end position="340"/>
    </location>
</feature>
<evidence type="ECO:0000256" key="4">
    <source>
        <dbReference type="ARBA" id="ARBA00022840"/>
    </source>
</evidence>
<keyword evidence="9" id="KW-1185">Reference proteome</keyword>
<dbReference type="InterPro" id="IPR038005">
    <property type="entry name" value="RX-like_CC"/>
</dbReference>
<evidence type="ECO:0000256" key="2">
    <source>
        <dbReference type="ARBA" id="ARBA00022741"/>
    </source>
</evidence>
<keyword evidence="4" id="KW-0067">ATP-binding</keyword>
<sequence length="793" mass="91864">MKKLQCSILFLKDNILSFAQNLTLMIANETDFLSEVLDAARSLCNEVNLMSSALGDASEKRRTRNEVKEWLNQVRDAVMEAEDVIDFFLLEGERQRHRNFLTRYMISYPKHLYIHNLRRKIENSNKRIDQLSARRSTLGLATSETGQNSVGMITNEQGLHFRGGDEAEEFYVIRFQKEENVIVQKLLTPIESPKPCPTVVSIVGMGGGGKTTLVRKVYKRNEVKQHFQTRVWISVSQQDNIRDLLHEKKELNVEILIHRLSSQSKETTYLIVFDDLWSPEDWHKLKKALPIQGEGYQSRVLVTTRNEAVDRHANPNTDPYFLRLLNEYECWELFLTKVMDCPKDLEDLERKIVHKCHRLPLAIVVLGGLLSLKPKTHIAWSKVVDSVHWELNKNESSWQQVLALSYADLPDHLKLDVAEDYMEELIQRSMIQATSRGYDGRENKGMMPLSGAMKLLRVLDLQNVDVEHIPSSLQKQIGKLVLLKYLNLRGWLGGKELPFSVGDLQNLQTLDLRDIGYLQFPRAIVKLQQLRNLVFSGSCSFPEISENFDHMKQLQTLVLREGKWIEGRLDRLTNLRVLCIQVIKSISPYKEALLSVLPKLNHLRGFGMIYQYYEGSIIHMVLERITRIQDFPSNLTTLTLRGILNAGDLMESLKELTKLRRLILDDIRRGLEINFSADGFRELEELQLLRIDNLELTVEKGALTYLRVLMIDATKLQWLPLALKHMVALQELALSYKSKKLINRVQKDAGEDWEIIKHIPSVVVFDSYIYIEAHSRYEYGEWFWYSDSLDSFL</sequence>
<dbReference type="GO" id="GO:0006952">
    <property type="term" value="P:defense response"/>
    <property type="evidence" value="ECO:0007669"/>
    <property type="project" value="UniProtKB-KW"/>
</dbReference>
<dbReference type="InterPro" id="IPR032675">
    <property type="entry name" value="LRR_dom_sf"/>
</dbReference>
<protein>
    <submittedName>
        <fullName evidence="8">Uncharacterized protein</fullName>
    </submittedName>
</protein>
<dbReference type="GO" id="GO:0005524">
    <property type="term" value="F:ATP binding"/>
    <property type="evidence" value="ECO:0007669"/>
    <property type="project" value="UniProtKB-KW"/>
</dbReference>
<evidence type="ECO:0000256" key="3">
    <source>
        <dbReference type="ARBA" id="ARBA00022821"/>
    </source>
</evidence>
<evidence type="ECO:0000259" key="7">
    <source>
        <dbReference type="Pfam" id="PF23598"/>
    </source>
</evidence>
<dbReference type="InterPro" id="IPR041118">
    <property type="entry name" value="Rx_N"/>
</dbReference>
<keyword evidence="3" id="KW-0611">Plant defense</keyword>
<dbReference type="AlphaFoldDB" id="A0A9Q0JSF6"/>
<dbReference type="PANTHER" id="PTHR36766:SF70">
    <property type="entry name" value="DISEASE RESISTANCE PROTEIN RGA4"/>
    <property type="match status" value="1"/>
</dbReference>
<dbReference type="Pfam" id="PF23598">
    <property type="entry name" value="LRR_14"/>
    <property type="match status" value="1"/>
</dbReference>
<dbReference type="EMBL" id="JAMYWD010000012">
    <property type="protein sequence ID" value="KAJ4949996.1"/>
    <property type="molecule type" value="Genomic_DNA"/>
</dbReference>
<dbReference type="GO" id="GO:0043531">
    <property type="term" value="F:ADP binding"/>
    <property type="evidence" value="ECO:0007669"/>
    <property type="project" value="InterPro"/>
</dbReference>
<evidence type="ECO:0000256" key="1">
    <source>
        <dbReference type="ARBA" id="ARBA00022737"/>
    </source>
</evidence>
<dbReference type="SUPFAM" id="SSF52058">
    <property type="entry name" value="L domain-like"/>
    <property type="match status" value="1"/>
</dbReference>
<dbReference type="Pfam" id="PF18052">
    <property type="entry name" value="Rx_N"/>
    <property type="match status" value="1"/>
</dbReference>
<evidence type="ECO:0000313" key="8">
    <source>
        <dbReference type="EMBL" id="KAJ4949996.1"/>
    </source>
</evidence>
<reference evidence="8" key="1">
    <citation type="journal article" date="2023" name="Plant J.">
        <title>The genome of the king protea, Protea cynaroides.</title>
        <authorList>
            <person name="Chang J."/>
            <person name="Duong T.A."/>
            <person name="Schoeman C."/>
            <person name="Ma X."/>
            <person name="Roodt D."/>
            <person name="Barker N."/>
            <person name="Li Z."/>
            <person name="Van de Peer Y."/>
            <person name="Mizrachi E."/>
        </authorList>
    </citation>
    <scope>NUCLEOTIDE SEQUENCE</scope>
    <source>
        <tissue evidence="8">Young leaves</tissue>
    </source>
</reference>
<gene>
    <name evidence="8" type="ORF">NE237_026828</name>
</gene>
<dbReference type="CDD" id="cd14798">
    <property type="entry name" value="RX-CC_like"/>
    <property type="match status" value="1"/>
</dbReference>
<dbReference type="InterPro" id="IPR042197">
    <property type="entry name" value="Apaf_helical"/>
</dbReference>
<name>A0A9Q0JSF6_9MAGN</name>
<dbReference type="Gene3D" id="1.20.5.4130">
    <property type="match status" value="1"/>
</dbReference>
<keyword evidence="1" id="KW-0677">Repeat</keyword>
<dbReference type="Gene3D" id="1.10.8.430">
    <property type="entry name" value="Helical domain of apoptotic protease-activating factors"/>
    <property type="match status" value="1"/>
</dbReference>
<evidence type="ECO:0000259" key="5">
    <source>
        <dbReference type="Pfam" id="PF00931"/>
    </source>
</evidence>
<dbReference type="InterPro" id="IPR027417">
    <property type="entry name" value="P-loop_NTPase"/>
</dbReference>
<dbReference type="SUPFAM" id="SSF52540">
    <property type="entry name" value="P-loop containing nucleoside triphosphate hydrolases"/>
    <property type="match status" value="1"/>
</dbReference>
<proteinExistence type="predicted"/>
<dbReference type="PANTHER" id="PTHR36766">
    <property type="entry name" value="PLANT BROAD-SPECTRUM MILDEW RESISTANCE PROTEIN RPW8"/>
    <property type="match status" value="1"/>
</dbReference>
<accession>A0A9Q0JSF6</accession>
<dbReference type="PRINTS" id="PR00364">
    <property type="entry name" value="DISEASERSIST"/>
</dbReference>
<dbReference type="OrthoDB" id="646178at2759"/>
<dbReference type="Gene3D" id="3.80.10.10">
    <property type="entry name" value="Ribonuclease Inhibitor"/>
    <property type="match status" value="1"/>
</dbReference>
<evidence type="ECO:0000313" key="9">
    <source>
        <dbReference type="Proteomes" id="UP001141806"/>
    </source>
</evidence>
<comment type="caution">
    <text evidence="8">The sequence shown here is derived from an EMBL/GenBank/DDBJ whole genome shotgun (WGS) entry which is preliminary data.</text>
</comment>
<keyword evidence="2" id="KW-0547">Nucleotide-binding</keyword>